<evidence type="ECO:0000313" key="2">
    <source>
        <dbReference type="Proteomes" id="UP000538666"/>
    </source>
</evidence>
<dbReference type="RefSeq" id="WP_050057705.1">
    <property type="nucleotide sequence ID" value="NZ_JACHEK010000001.1"/>
</dbReference>
<proteinExistence type="predicted"/>
<dbReference type="GO" id="GO:0008168">
    <property type="term" value="F:methyltransferase activity"/>
    <property type="evidence" value="ECO:0007669"/>
    <property type="project" value="UniProtKB-KW"/>
</dbReference>
<reference evidence="1 2" key="1">
    <citation type="submission" date="2020-08" db="EMBL/GenBank/DDBJ databases">
        <title>Genomic Encyclopedia of Type Strains, Phase IV (KMG-IV): sequencing the most valuable type-strain genomes for metagenomic binning, comparative biology and taxonomic classification.</title>
        <authorList>
            <person name="Goeker M."/>
        </authorList>
    </citation>
    <scope>NUCLEOTIDE SEQUENCE [LARGE SCALE GENOMIC DNA]</scope>
    <source>
        <strain evidence="1 2">DSM 103733</strain>
    </source>
</reference>
<comment type="caution">
    <text evidence="1">The sequence shown here is derived from an EMBL/GenBank/DDBJ whole genome shotgun (WGS) entry which is preliminary data.</text>
</comment>
<organism evidence="1 2">
    <name type="scientific">Silvibacterium bohemicum</name>
    <dbReference type="NCBI Taxonomy" id="1577686"/>
    <lineage>
        <taxon>Bacteria</taxon>
        <taxon>Pseudomonadati</taxon>
        <taxon>Acidobacteriota</taxon>
        <taxon>Terriglobia</taxon>
        <taxon>Terriglobales</taxon>
        <taxon>Acidobacteriaceae</taxon>
        <taxon>Silvibacterium</taxon>
    </lineage>
</organism>
<sequence>MARSPYNAAFFNSQKDASLISAGVVIPRVLSLCDSKSVADFGCGVGTWLRSFTELGIGDITGIDGEYVSDALLVIPKDHFVRADITQPLELKRTFDLVMSLEVAEHLSNDRATTFIDTLTKHGDVILFSAAIPSQGGTHHVNEQWPQYWTSLFNARGYTCIDCLRDALWDDDRIAWWYRQNMFIFVASHRLSAYPKLMAEAARPRHLPLALVHPGFMYKLEHEQIGVGELVRKIPAAIRTTLSRHSRPHH</sequence>
<dbReference type="AlphaFoldDB" id="A0A841JMW9"/>
<dbReference type="SUPFAM" id="SSF53335">
    <property type="entry name" value="S-adenosyl-L-methionine-dependent methyltransferases"/>
    <property type="match status" value="1"/>
</dbReference>
<dbReference type="Proteomes" id="UP000538666">
    <property type="component" value="Unassembled WGS sequence"/>
</dbReference>
<dbReference type="CDD" id="cd02440">
    <property type="entry name" value="AdoMet_MTases"/>
    <property type="match status" value="1"/>
</dbReference>
<evidence type="ECO:0000313" key="1">
    <source>
        <dbReference type="EMBL" id="MBB6142480.1"/>
    </source>
</evidence>
<dbReference type="EMBL" id="JACHEK010000001">
    <property type="protein sequence ID" value="MBB6142480.1"/>
    <property type="molecule type" value="Genomic_DNA"/>
</dbReference>
<dbReference type="OrthoDB" id="9791837at2"/>
<dbReference type="GO" id="GO:0032259">
    <property type="term" value="P:methylation"/>
    <property type="evidence" value="ECO:0007669"/>
    <property type="project" value="UniProtKB-KW"/>
</dbReference>
<protein>
    <submittedName>
        <fullName evidence="1">SAM-dependent methyltransferase</fullName>
    </submittedName>
</protein>
<keyword evidence="1" id="KW-0489">Methyltransferase</keyword>
<name>A0A841JMW9_9BACT</name>
<accession>A0A841JMW9</accession>
<keyword evidence="2" id="KW-1185">Reference proteome</keyword>
<dbReference type="Gene3D" id="3.40.50.150">
    <property type="entry name" value="Vaccinia Virus protein VP39"/>
    <property type="match status" value="1"/>
</dbReference>
<gene>
    <name evidence="1" type="ORF">HNQ77_000418</name>
</gene>
<keyword evidence="1" id="KW-0808">Transferase</keyword>
<dbReference type="Pfam" id="PF13489">
    <property type="entry name" value="Methyltransf_23"/>
    <property type="match status" value="1"/>
</dbReference>
<dbReference type="InterPro" id="IPR029063">
    <property type="entry name" value="SAM-dependent_MTases_sf"/>
</dbReference>